<feature type="compositionally biased region" description="Polar residues" evidence="1">
    <location>
        <begin position="51"/>
        <end position="65"/>
    </location>
</feature>
<sequence length="65" mass="6809">MNEDQASQVDEIVQEIAHDDGITFDAAFIVAVGVLKLHTLNLPKGRASGGSKAQSTGNQADQVSD</sequence>
<dbReference type="AlphaFoldDB" id="A0A5E7IS73"/>
<protein>
    <submittedName>
        <fullName evidence="2">Uncharacterized protein</fullName>
    </submittedName>
</protein>
<dbReference type="Proteomes" id="UP000349468">
    <property type="component" value="Unassembled WGS sequence"/>
</dbReference>
<dbReference type="RefSeq" id="WP_154912030.1">
    <property type="nucleotide sequence ID" value="NZ_CABVIK010000005.1"/>
</dbReference>
<organism evidence="2 3">
    <name type="scientific">Pseudomonas fluorescens</name>
    <dbReference type="NCBI Taxonomy" id="294"/>
    <lineage>
        <taxon>Bacteria</taxon>
        <taxon>Pseudomonadati</taxon>
        <taxon>Pseudomonadota</taxon>
        <taxon>Gammaproteobacteria</taxon>
        <taxon>Pseudomonadales</taxon>
        <taxon>Pseudomonadaceae</taxon>
        <taxon>Pseudomonas</taxon>
    </lineage>
</organism>
<name>A0A5E7IS73_PSEFL</name>
<gene>
    <name evidence="2" type="ORF">PS870_01690</name>
</gene>
<accession>A0A5E7IS73</accession>
<reference evidence="2 3" key="1">
    <citation type="submission" date="2019-09" db="EMBL/GenBank/DDBJ databases">
        <authorList>
            <person name="Chandra G."/>
            <person name="Truman W A."/>
        </authorList>
    </citation>
    <scope>NUCLEOTIDE SEQUENCE [LARGE SCALE GENOMIC DNA]</scope>
    <source>
        <strain evidence="2">PS870</strain>
    </source>
</reference>
<evidence type="ECO:0000313" key="3">
    <source>
        <dbReference type="Proteomes" id="UP000349468"/>
    </source>
</evidence>
<dbReference type="EMBL" id="CABVIK010000005">
    <property type="protein sequence ID" value="VVO79010.1"/>
    <property type="molecule type" value="Genomic_DNA"/>
</dbReference>
<proteinExistence type="predicted"/>
<evidence type="ECO:0000313" key="2">
    <source>
        <dbReference type="EMBL" id="VVO79010.1"/>
    </source>
</evidence>
<feature type="region of interest" description="Disordered" evidence="1">
    <location>
        <begin position="44"/>
        <end position="65"/>
    </location>
</feature>
<evidence type="ECO:0000256" key="1">
    <source>
        <dbReference type="SAM" id="MobiDB-lite"/>
    </source>
</evidence>